<comment type="similarity">
    <text evidence="2 6">Belongs to the NDK family.</text>
</comment>
<dbReference type="STRING" id="1576480.XU08_C0004G0033"/>
<evidence type="ECO:0000313" key="8">
    <source>
        <dbReference type="EMBL" id="KRT67322.1"/>
    </source>
</evidence>
<dbReference type="SMART" id="SM00562">
    <property type="entry name" value="NDK"/>
    <property type="match status" value="1"/>
</dbReference>
<dbReference type="PROSITE" id="PS51374">
    <property type="entry name" value="NDPK_LIKE"/>
    <property type="match status" value="1"/>
</dbReference>
<dbReference type="GO" id="GO:0004550">
    <property type="term" value="F:nucleoside diphosphate kinase activity"/>
    <property type="evidence" value="ECO:0007669"/>
    <property type="project" value="UniProtKB-EC"/>
</dbReference>
<gene>
    <name evidence="8" type="ORF">XU08_C0004G0033</name>
</gene>
<feature type="domain" description="Nucleoside diphosphate kinase-like" evidence="7">
    <location>
        <begin position="2"/>
        <end position="181"/>
    </location>
</feature>
<evidence type="ECO:0000256" key="3">
    <source>
        <dbReference type="ARBA" id="ARBA00012966"/>
    </source>
</evidence>
<comment type="caution">
    <text evidence="6">Lacks conserved residue(s) required for the propagation of feature annotation.</text>
</comment>
<proteinExistence type="inferred from homology"/>
<dbReference type="Gene3D" id="3.30.70.141">
    <property type="entry name" value="Nucleoside diphosphate kinase-like domain"/>
    <property type="match status" value="1"/>
</dbReference>
<dbReference type="SUPFAM" id="SSF54919">
    <property type="entry name" value="Nucleoside diphosphate kinase, NDK"/>
    <property type="match status" value="1"/>
</dbReference>
<evidence type="ECO:0000313" key="9">
    <source>
        <dbReference type="Proteomes" id="UP000051297"/>
    </source>
</evidence>
<comment type="cofactor">
    <cofactor evidence="1">
        <name>Mg(2+)</name>
        <dbReference type="ChEBI" id="CHEBI:18420"/>
    </cofactor>
</comment>
<dbReference type="Pfam" id="PF00334">
    <property type="entry name" value="NDK"/>
    <property type="match status" value="2"/>
</dbReference>
<sequence length="181" mass="20119">MAERTIVVFKPDSVERGLVGEILSRFERAGLRIVGSKTLTVTEEFVSHHYPDKTDFLRSMGVKSLENYAEAGLDPFKEIGTDDPVEIGRNIRKWSMEFLSRGPVIAFVLEGNNAVANVRRLVGKTIPSTAESGTIRGDYSVDSSILANREKRAVHNLVHASGTVEEAGEEIKLWFKEDELV</sequence>
<name>A0A0T5ZX13_UNCKA</name>
<dbReference type="EC" id="2.7.4.6" evidence="3"/>
<evidence type="ECO:0000256" key="6">
    <source>
        <dbReference type="PROSITE-ProRule" id="PRU00706"/>
    </source>
</evidence>
<dbReference type="InterPro" id="IPR034907">
    <property type="entry name" value="NDK-like_dom"/>
</dbReference>
<dbReference type="PANTHER" id="PTHR11349">
    <property type="entry name" value="NUCLEOSIDE DIPHOSPHATE KINASE"/>
    <property type="match status" value="1"/>
</dbReference>
<organism evidence="8 9">
    <name type="scientific">candidate division WWE3 bacterium CSP1-7</name>
    <dbReference type="NCBI Taxonomy" id="1576480"/>
    <lineage>
        <taxon>Bacteria</taxon>
        <taxon>Katanobacteria</taxon>
    </lineage>
</organism>
<evidence type="ECO:0000256" key="5">
    <source>
        <dbReference type="ARBA" id="ARBA00022777"/>
    </source>
</evidence>
<evidence type="ECO:0000259" key="7">
    <source>
        <dbReference type="SMART" id="SM00562"/>
    </source>
</evidence>
<evidence type="ECO:0000256" key="2">
    <source>
        <dbReference type="ARBA" id="ARBA00008142"/>
    </source>
</evidence>
<dbReference type="EMBL" id="LDXK01000004">
    <property type="protein sequence ID" value="KRT67322.1"/>
    <property type="molecule type" value="Genomic_DNA"/>
</dbReference>
<dbReference type="PATRIC" id="fig|1576480.3.peg.540"/>
<comment type="caution">
    <text evidence="8">The sequence shown here is derived from an EMBL/GenBank/DDBJ whole genome shotgun (WGS) entry which is preliminary data.</text>
</comment>
<reference evidence="8 9" key="1">
    <citation type="submission" date="2015-05" db="EMBL/GenBank/DDBJ databases">
        <title>Critical biogeochemical functions in the subsurface are associated with bacteria from new phyla and little studied lineages.</title>
        <authorList>
            <person name="Hug L.A."/>
            <person name="Thomas B.C."/>
            <person name="Sharon I."/>
            <person name="Brown C.T."/>
            <person name="Sharma R."/>
            <person name="Hettich R.L."/>
            <person name="Wilkins M.J."/>
            <person name="Williams K.H."/>
            <person name="Singh A."/>
            <person name="Banfield J.F."/>
        </authorList>
    </citation>
    <scope>NUCLEOTIDE SEQUENCE [LARGE SCALE GENOMIC DNA]</scope>
    <source>
        <strain evidence="8">CSP1-7</strain>
    </source>
</reference>
<dbReference type="Proteomes" id="UP000051297">
    <property type="component" value="Unassembled WGS sequence"/>
</dbReference>
<evidence type="ECO:0000256" key="1">
    <source>
        <dbReference type="ARBA" id="ARBA00001946"/>
    </source>
</evidence>
<accession>A0A0T5ZX13</accession>
<dbReference type="AlphaFoldDB" id="A0A0T5ZX13"/>
<keyword evidence="5 8" id="KW-0418">Kinase</keyword>
<evidence type="ECO:0000256" key="4">
    <source>
        <dbReference type="ARBA" id="ARBA00022679"/>
    </source>
</evidence>
<protein>
    <recommendedName>
        <fullName evidence="3">nucleoside-diphosphate kinase</fullName>
        <ecNumber evidence="3">2.7.4.6</ecNumber>
    </recommendedName>
</protein>
<dbReference type="InterPro" id="IPR036850">
    <property type="entry name" value="NDK-like_dom_sf"/>
</dbReference>
<keyword evidence="4 8" id="KW-0808">Transferase</keyword>